<evidence type="ECO:0000256" key="2">
    <source>
        <dbReference type="ARBA" id="ARBA00022676"/>
    </source>
</evidence>
<keyword evidence="6" id="KW-1185">Reference proteome</keyword>
<evidence type="ECO:0000256" key="3">
    <source>
        <dbReference type="ARBA" id="ARBA00022679"/>
    </source>
</evidence>
<reference evidence="6" key="1">
    <citation type="submission" date="2016-10" db="EMBL/GenBank/DDBJ databases">
        <authorList>
            <person name="Varghese N."/>
            <person name="Submissions S."/>
        </authorList>
    </citation>
    <scope>NUCLEOTIDE SEQUENCE [LARGE SCALE GENOMIC DNA]</scope>
    <source>
        <strain evidence="6">CGMCC 1.7715</strain>
    </source>
</reference>
<organism evidence="5 6">
    <name type="scientific">Qipengyuania nanhaisediminis</name>
    <dbReference type="NCBI Taxonomy" id="604088"/>
    <lineage>
        <taxon>Bacteria</taxon>
        <taxon>Pseudomonadati</taxon>
        <taxon>Pseudomonadota</taxon>
        <taxon>Alphaproteobacteria</taxon>
        <taxon>Sphingomonadales</taxon>
        <taxon>Erythrobacteraceae</taxon>
        <taxon>Qipengyuania</taxon>
    </lineage>
</organism>
<dbReference type="Proteomes" id="UP000199331">
    <property type="component" value="Unassembled WGS sequence"/>
</dbReference>
<feature type="transmembrane region" description="Helical" evidence="4">
    <location>
        <begin position="402"/>
        <end position="423"/>
    </location>
</feature>
<accession>A0A1I5MHY6</accession>
<dbReference type="STRING" id="604088.SAMN04488060_1378"/>
<dbReference type="Gene3D" id="3.90.550.10">
    <property type="entry name" value="Spore Coat Polysaccharide Biosynthesis Protein SpsA, Chain A"/>
    <property type="match status" value="1"/>
</dbReference>
<dbReference type="CDD" id="cd06423">
    <property type="entry name" value="CESA_like"/>
    <property type="match status" value="1"/>
</dbReference>
<evidence type="ECO:0000256" key="1">
    <source>
        <dbReference type="ARBA" id="ARBA00006739"/>
    </source>
</evidence>
<gene>
    <name evidence="5" type="ORF">SAMN04488060_1378</name>
</gene>
<feature type="transmembrane region" description="Helical" evidence="4">
    <location>
        <begin position="48"/>
        <end position="69"/>
    </location>
</feature>
<dbReference type="AlphaFoldDB" id="A0A1I5MHY6"/>
<evidence type="ECO:0000313" key="5">
    <source>
        <dbReference type="EMBL" id="SFP09195.1"/>
    </source>
</evidence>
<dbReference type="InterPro" id="IPR029044">
    <property type="entry name" value="Nucleotide-diphossugar_trans"/>
</dbReference>
<name>A0A1I5MHY6_9SPHN</name>
<feature type="transmembrane region" description="Helical" evidence="4">
    <location>
        <begin position="81"/>
        <end position="108"/>
    </location>
</feature>
<keyword evidence="2" id="KW-0328">Glycosyltransferase</keyword>
<keyword evidence="3 5" id="KW-0808">Transferase</keyword>
<evidence type="ECO:0000313" key="6">
    <source>
        <dbReference type="Proteomes" id="UP000199331"/>
    </source>
</evidence>
<proteinExistence type="inferred from homology"/>
<keyword evidence="4" id="KW-0472">Membrane</keyword>
<dbReference type="PANTHER" id="PTHR43630:SF1">
    <property type="entry name" value="POLY-BETA-1,6-N-ACETYL-D-GLUCOSAMINE SYNTHASE"/>
    <property type="match status" value="1"/>
</dbReference>
<dbReference type="SUPFAM" id="SSF53448">
    <property type="entry name" value="Nucleotide-diphospho-sugar transferases"/>
    <property type="match status" value="1"/>
</dbReference>
<comment type="similarity">
    <text evidence="1">Belongs to the glycosyltransferase 2 family.</text>
</comment>
<dbReference type="Pfam" id="PF13641">
    <property type="entry name" value="Glyco_tranf_2_3"/>
    <property type="match status" value="1"/>
</dbReference>
<evidence type="ECO:0000256" key="4">
    <source>
        <dbReference type="SAM" id="Phobius"/>
    </source>
</evidence>
<dbReference type="PANTHER" id="PTHR43630">
    <property type="entry name" value="POLY-BETA-1,6-N-ACETYL-D-GLUCOSAMINE SYNTHASE"/>
    <property type="match status" value="1"/>
</dbReference>
<dbReference type="EMBL" id="FOWZ01000002">
    <property type="protein sequence ID" value="SFP09195.1"/>
    <property type="molecule type" value="Genomic_DNA"/>
</dbReference>
<keyword evidence="4" id="KW-1133">Transmembrane helix</keyword>
<dbReference type="GO" id="GO:0016757">
    <property type="term" value="F:glycosyltransferase activity"/>
    <property type="evidence" value="ECO:0007669"/>
    <property type="project" value="UniProtKB-KW"/>
</dbReference>
<keyword evidence="4" id="KW-0812">Transmembrane</keyword>
<sequence length="477" mass="53830">MAEVTPNTFETVSPDDVKTPTYKGPDRRAFGLRQEISYWRKRAVRRNFIFIASLAFATAWMLFSIWLSVPWLSDLGELTHPAIAITVLTFIAYVPGFMNAFLLSTLALRPSQLKQEPEHWPGLTVLVAAYQEEQLIAQTLENLSALTYPGKVEVIVIDDGSKDDTFRVAELCKPHFAANPNYSLRVERMKRNSGKAKALNHGLAMAAHELIVTIDADTLLEPGSLRSMVAHLYAAPPKTAAIAGAILLANPMESWATRAQQWDYFHGISAVKRMQGNFNGTLVAQGAFSLYRREALEQAGGWPDTVGEDIVLTWSFLRRGYIVRHAEDAVAWTHAPESWGALSRQRKRWARGMIEALAIHKSLLSKLRLSTMFIYWNLMFISIDLAFTLAFIPGLLLAVFGIYWLAGPITLLVLPLAALWNIVIFRIQMRMLRRNKIKMKKSVAGFVLFAFVYPFIMQPVSVWGYAAELFGRKKEWH</sequence>
<feature type="transmembrane region" description="Helical" evidence="4">
    <location>
        <begin position="443"/>
        <end position="466"/>
    </location>
</feature>
<protein>
    <submittedName>
        <fullName evidence="5">Biofilm PGA synthesis N-glycosyltransferase PgaC</fullName>
    </submittedName>
</protein>
<feature type="transmembrane region" description="Helical" evidence="4">
    <location>
        <begin position="373"/>
        <end position="396"/>
    </location>
</feature>
<dbReference type="RefSeq" id="WP_218152631.1">
    <property type="nucleotide sequence ID" value="NZ_FOWZ01000002.1"/>
</dbReference>